<dbReference type="STRING" id="1036612.A0A1L9T2F1"/>
<dbReference type="GO" id="GO:0031177">
    <property type="term" value="F:phosphopantetheine binding"/>
    <property type="evidence" value="ECO:0007669"/>
    <property type="project" value="TreeGrafter"/>
</dbReference>
<evidence type="ECO:0000313" key="3">
    <source>
        <dbReference type="Proteomes" id="UP000184356"/>
    </source>
</evidence>
<evidence type="ECO:0000259" key="1">
    <source>
        <dbReference type="Pfam" id="PF00668"/>
    </source>
</evidence>
<sequence>MLVSRSHEEHLLIIRLSHAQYDGYSIAPLLQDLATAYNEHPSEVSTATSFSDYIYYCRQRESKDSIEFWREHLQGSRIAIIPFPSANASDEIISVRESASKSLPPLPEDTTYAILVNASVSLVLSKLVGSDDILFDLVVNTRTLPMQGIDTIVGPCINILPFRVFLQQGQSVDNLCINVREQYANVSQHYHIELADIAGLSNSWSTIKAPLQFGCIVNHVNLDENSEPLSLEGLSCSSFPTATRIDFQNQVLIRSTIHEEEICIEVLTSTGAKTRAWGNKLASSIATAVLSTVEHLSEKFHSSLSSVDIDLDGLSAGLD</sequence>
<dbReference type="SUPFAM" id="SSF52777">
    <property type="entry name" value="CoA-dependent acyltransferases"/>
    <property type="match status" value="2"/>
</dbReference>
<evidence type="ECO:0000313" key="2">
    <source>
        <dbReference type="EMBL" id="OJJ53644.1"/>
    </source>
</evidence>
<dbReference type="PANTHER" id="PTHR45527:SF1">
    <property type="entry name" value="FATTY ACID SYNTHASE"/>
    <property type="match status" value="1"/>
</dbReference>
<dbReference type="RefSeq" id="XP_040697450.1">
    <property type="nucleotide sequence ID" value="XM_040852939.1"/>
</dbReference>
<organism evidence="2 3">
    <name type="scientific">Aspergillus sydowii CBS 593.65</name>
    <dbReference type="NCBI Taxonomy" id="1036612"/>
    <lineage>
        <taxon>Eukaryota</taxon>
        <taxon>Fungi</taxon>
        <taxon>Dikarya</taxon>
        <taxon>Ascomycota</taxon>
        <taxon>Pezizomycotina</taxon>
        <taxon>Eurotiomycetes</taxon>
        <taxon>Eurotiomycetidae</taxon>
        <taxon>Eurotiales</taxon>
        <taxon>Aspergillaceae</taxon>
        <taxon>Aspergillus</taxon>
        <taxon>Aspergillus subgen. Nidulantes</taxon>
    </lineage>
</organism>
<reference evidence="3" key="1">
    <citation type="journal article" date="2017" name="Genome Biol.">
        <title>Comparative genomics reveals high biological diversity and specific adaptations in the industrially and medically important fungal genus Aspergillus.</title>
        <authorList>
            <person name="de Vries R.P."/>
            <person name="Riley R."/>
            <person name="Wiebenga A."/>
            <person name="Aguilar-Osorio G."/>
            <person name="Amillis S."/>
            <person name="Uchima C.A."/>
            <person name="Anderluh G."/>
            <person name="Asadollahi M."/>
            <person name="Askin M."/>
            <person name="Barry K."/>
            <person name="Battaglia E."/>
            <person name="Bayram O."/>
            <person name="Benocci T."/>
            <person name="Braus-Stromeyer S.A."/>
            <person name="Caldana C."/>
            <person name="Canovas D."/>
            <person name="Cerqueira G.C."/>
            <person name="Chen F."/>
            <person name="Chen W."/>
            <person name="Choi C."/>
            <person name="Clum A."/>
            <person name="Dos Santos R.A."/>
            <person name="Damasio A.R."/>
            <person name="Diallinas G."/>
            <person name="Emri T."/>
            <person name="Fekete E."/>
            <person name="Flipphi M."/>
            <person name="Freyberg S."/>
            <person name="Gallo A."/>
            <person name="Gournas C."/>
            <person name="Habgood R."/>
            <person name="Hainaut M."/>
            <person name="Harispe M.L."/>
            <person name="Henrissat B."/>
            <person name="Hilden K.S."/>
            <person name="Hope R."/>
            <person name="Hossain A."/>
            <person name="Karabika E."/>
            <person name="Karaffa L."/>
            <person name="Karanyi Z."/>
            <person name="Krasevec N."/>
            <person name="Kuo A."/>
            <person name="Kusch H."/>
            <person name="LaButti K."/>
            <person name="Lagendijk E.L."/>
            <person name="Lapidus A."/>
            <person name="Levasseur A."/>
            <person name="Lindquist E."/>
            <person name="Lipzen A."/>
            <person name="Logrieco A.F."/>
            <person name="MacCabe A."/>
            <person name="Maekelae M.R."/>
            <person name="Malavazi I."/>
            <person name="Melin P."/>
            <person name="Meyer V."/>
            <person name="Mielnichuk N."/>
            <person name="Miskei M."/>
            <person name="Molnar A.P."/>
            <person name="Mule G."/>
            <person name="Ngan C.Y."/>
            <person name="Orejas M."/>
            <person name="Orosz E."/>
            <person name="Ouedraogo J.P."/>
            <person name="Overkamp K.M."/>
            <person name="Park H.-S."/>
            <person name="Perrone G."/>
            <person name="Piumi F."/>
            <person name="Punt P.J."/>
            <person name="Ram A.F."/>
            <person name="Ramon A."/>
            <person name="Rauscher S."/>
            <person name="Record E."/>
            <person name="Riano-Pachon D.M."/>
            <person name="Robert V."/>
            <person name="Roehrig J."/>
            <person name="Ruller R."/>
            <person name="Salamov A."/>
            <person name="Salih N.S."/>
            <person name="Samson R.A."/>
            <person name="Sandor E."/>
            <person name="Sanguinetti M."/>
            <person name="Schuetze T."/>
            <person name="Sepcic K."/>
            <person name="Shelest E."/>
            <person name="Sherlock G."/>
            <person name="Sophianopoulou V."/>
            <person name="Squina F.M."/>
            <person name="Sun H."/>
            <person name="Susca A."/>
            <person name="Todd R.B."/>
            <person name="Tsang A."/>
            <person name="Unkles S.E."/>
            <person name="van de Wiele N."/>
            <person name="van Rossen-Uffink D."/>
            <person name="Oliveira J.V."/>
            <person name="Vesth T.C."/>
            <person name="Visser J."/>
            <person name="Yu J.-H."/>
            <person name="Zhou M."/>
            <person name="Andersen M.R."/>
            <person name="Archer D.B."/>
            <person name="Baker S.E."/>
            <person name="Benoit I."/>
            <person name="Brakhage A.A."/>
            <person name="Braus G.H."/>
            <person name="Fischer R."/>
            <person name="Frisvad J.C."/>
            <person name="Goldman G.H."/>
            <person name="Houbraken J."/>
            <person name="Oakley B."/>
            <person name="Pocsi I."/>
            <person name="Scazzocchio C."/>
            <person name="Seiboth B."/>
            <person name="vanKuyk P.A."/>
            <person name="Wortman J."/>
            <person name="Dyer P.S."/>
            <person name="Grigoriev I.V."/>
        </authorList>
    </citation>
    <scope>NUCLEOTIDE SEQUENCE [LARGE SCALE GENOMIC DNA]</scope>
    <source>
        <strain evidence="3">CBS 593.65</strain>
    </source>
</reference>
<dbReference type="AlphaFoldDB" id="A0A1L9T2F1"/>
<keyword evidence="3" id="KW-1185">Reference proteome</keyword>
<dbReference type="Gene3D" id="3.30.559.10">
    <property type="entry name" value="Chloramphenicol acetyltransferase-like domain"/>
    <property type="match status" value="1"/>
</dbReference>
<proteinExistence type="predicted"/>
<dbReference type="Proteomes" id="UP000184356">
    <property type="component" value="Unassembled WGS sequence"/>
</dbReference>
<dbReference type="EMBL" id="KV878596">
    <property type="protein sequence ID" value="OJJ53644.1"/>
    <property type="molecule type" value="Genomic_DNA"/>
</dbReference>
<dbReference type="VEuPathDB" id="FungiDB:ASPSYDRAFT_94154"/>
<dbReference type="InterPro" id="IPR023213">
    <property type="entry name" value="CAT-like_dom_sf"/>
</dbReference>
<dbReference type="GeneID" id="63769012"/>
<dbReference type="GO" id="GO:0044550">
    <property type="term" value="P:secondary metabolite biosynthetic process"/>
    <property type="evidence" value="ECO:0007669"/>
    <property type="project" value="TreeGrafter"/>
</dbReference>
<dbReference type="PANTHER" id="PTHR45527">
    <property type="entry name" value="NONRIBOSOMAL PEPTIDE SYNTHETASE"/>
    <property type="match status" value="1"/>
</dbReference>
<dbReference type="GO" id="GO:0043041">
    <property type="term" value="P:amino acid activation for nonribosomal peptide biosynthetic process"/>
    <property type="evidence" value="ECO:0007669"/>
    <property type="project" value="TreeGrafter"/>
</dbReference>
<dbReference type="Pfam" id="PF00668">
    <property type="entry name" value="Condensation"/>
    <property type="match status" value="1"/>
</dbReference>
<protein>
    <recommendedName>
        <fullName evidence="1">Condensation domain-containing protein</fullName>
    </recommendedName>
</protein>
<dbReference type="GO" id="GO:0005737">
    <property type="term" value="C:cytoplasm"/>
    <property type="evidence" value="ECO:0007669"/>
    <property type="project" value="TreeGrafter"/>
</dbReference>
<dbReference type="GO" id="GO:0003824">
    <property type="term" value="F:catalytic activity"/>
    <property type="evidence" value="ECO:0007669"/>
    <property type="project" value="InterPro"/>
</dbReference>
<feature type="domain" description="Condensation" evidence="1">
    <location>
        <begin position="2"/>
        <end position="300"/>
    </location>
</feature>
<gene>
    <name evidence="2" type="ORF">ASPSYDRAFT_94154</name>
</gene>
<dbReference type="InterPro" id="IPR001242">
    <property type="entry name" value="Condensation_dom"/>
</dbReference>
<name>A0A1L9T2F1_9EURO</name>
<dbReference type="OrthoDB" id="4502805at2759"/>
<dbReference type="Gene3D" id="3.30.559.30">
    <property type="entry name" value="Nonribosomal peptide synthetase, condensation domain"/>
    <property type="match status" value="1"/>
</dbReference>
<accession>A0A1L9T2F1</accession>